<evidence type="ECO:0000313" key="1">
    <source>
        <dbReference type="EMBL" id="PCJ40147.1"/>
    </source>
</evidence>
<evidence type="ECO:0008006" key="3">
    <source>
        <dbReference type="Google" id="ProtNLM"/>
    </source>
</evidence>
<name>A0A2A5C8K1_9GAMM</name>
<evidence type="ECO:0000313" key="2">
    <source>
        <dbReference type="Proteomes" id="UP000228987"/>
    </source>
</evidence>
<accession>A0A2A5C8K1</accession>
<reference evidence="2" key="1">
    <citation type="submission" date="2017-08" db="EMBL/GenBank/DDBJ databases">
        <title>A dynamic microbial community with high functional redundancy inhabits the cold, oxic subseafloor aquifer.</title>
        <authorList>
            <person name="Tully B.J."/>
            <person name="Wheat C.G."/>
            <person name="Glazer B.T."/>
            <person name="Huber J.A."/>
        </authorList>
    </citation>
    <scope>NUCLEOTIDE SEQUENCE [LARGE SCALE GENOMIC DNA]</scope>
</reference>
<gene>
    <name evidence="1" type="ORF">COA71_11600</name>
</gene>
<dbReference type="AlphaFoldDB" id="A0A2A5C8K1"/>
<dbReference type="EMBL" id="NVWI01000010">
    <property type="protein sequence ID" value="PCJ40147.1"/>
    <property type="molecule type" value="Genomic_DNA"/>
</dbReference>
<dbReference type="InterPro" id="IPR024530">
    <property type="entry name" value="QSregVF_b"/>
</dbReference>
<comment type="caution">
    <text evidence="1">The sequence shown here is derived from an EMBL/GenBank/DDBJ whole genome shotgun (WGS) entry which is preliminary data.</text>
</comment>
<organism evidence="1 2">
    <name type="scientific">SAR86 cluster bacterium</name>
    <dbReference type="NCBI Taxonomy" id="2030880"/>
    <lineage>
        <taxon>Bacteria</taxon>
        <taxon>Pseudomonadati</taxon>
        <taxon>Pseudomonadota</taxon>
        <taxon>Gammaproteobacteria</taxon>
        <taxon>SAR86 cluster</taxon>
    </lineage>
</organism>
<dbReference type="Proteomes" id="UP000228987">
    <property type="component" value="Unassembled WGS sequence"/>
</dbReference>
<proteinExistence type="predicted"/>
<protein>
    <recommendedName>
        <fullName evidence="3">Cytoplasmic protein</fullName>
    </recommendedName>
</protein>
<sequence length="74" mass="8780">MSEQLSGETFLKLANYRMPFGKYTNKLLVEIPEEYFLWFSKKGFPEGELGQYMLMMLEIKTNGLEYLFDPLKNK</sequence>
<dbReference type="Pfam" id="PF12843">
    <property type="entry name" value="QSregVF_b"/>
    <property type="match status" value="1"/>
</dbReference>